<keyword evidence="1" id="KW-0346">Stress response</keyword>
<keyword evidence="6" id="KW-1185">Reference proteome</keyword>
<dbReference type="InterPro" id="IPR050325">
    <property type="entry name" value="Prot/Nucl_acid_deglycase"/>
</dbReference>
<accession>A0A074TCH1</accession>
<evidence type="ECO:0000313" key="5">
    <source>
        <dbReference type="EMBL" id="KEP69389.1"/>
    </source>
</evidence>
<dbReference type="RefSeq" id="WP_038066498.1">
    <property type="nucleotide sequence ID" value="NZ_FOVB01000002.1"/>
</dbReference>
<evidence type="ECO:0000256" key="1">
    <source>
        <dbReference type="ARBA" id="ARBA00023016"/>
    </source>
</evidence>
<dbReference type="InterPro" id="IPR002818">
    <property type="entry name" value="DJ-1/PfpI"/>
</dbReference>
<reference evidence="5 6" key="1">
    <citation type="submission" date="2014-03" db="EMBL/GenBank/DDBJ databases">
        <title>The draft genome sequence of Thioclava dalianensis DLFJ1-1.</title>
        <authorList>
            <person name="Lai Q."/>
            <person name="Shao Z."/>
        </authorList>
    </citation>
    <scope>NUCLEOTIDE SEQUENCE [LARGE SCALE GENOMIC DNA]</scope>
    <source>
        <strain evidence="5 6">DLFJ1-1</strain>
    </source>
</reference>
<dbReference type="InterPro" id="IPR029062">
    <property type="entry name" value="Class_I_gatase-like"/>
</dbReference>
<feature type="domain" description="DJ-1/PfpI" evidence="4">
    <location>
        <begin position="26"/>
        <end position="223"/>
    </location>
</feature>
<dbReference type="Proteomes" id="UP000027725">
    <property type="component" value="Unassembled WGS sequence"/>
</dbReference>
<dbReference type="PANTHER" id="PTHR48094">
    <property type="entry name" value="PROTEIN/NUCLEIC ACID DEGLYCASE DJ-1-RELATED"/>
    <property type="match status" value="1"/>
</dbReference>
<dbReference type="eggNOG" id="COG0693">
    <property type="taxonomic scope" value="Bacteria"/>
</dbReference>
<evidence type="ECO:0000256" key="3">
    <source>
        <dbReference type="ARBA" id="ARBA00038493"/>
    </source>
</evidence>
<gene>
    <name evidence="5" type="ORF">DL1_04020</name>
</gene>
<dbReference type="AlphaFoldDB" id="A0A074TCH1"/>
<evidence type="ECO:0000256" key="2">
    <source>
        <dbReference type="ARBA" id="ARBA00023239"/>
    </source>
</evidence>
<protein>
    <submittedName>
        <fullName evidence="5">NonF</fullName>
    </submittedName>
</protein>
<dbReference type="Gene3D" id="3.40.50.880">
    <property type="match status" value="1"/>
</dbReference>
<comment type="caution">
    <text evidence="5">The sequence shown here is derived from an EMBL/GenBank/DDBJ whole genome shotgun (WGS) entry which is preliminary data.</text>
</comment>
<dbReference type="EMBL" id="JHEH01000014">
    <property type="protein sequence ID" value="KEP69389.1"/>
    <property type="molecule type" value="Genomic_DNA"/>
</dbReference>
<dbReference type="STRING" id="1185766.SAMN05216224_10261"/>
<evidence type="ECO:0000313" key="6">
    <source>
        <dbReference type="Proteomes" id="UP000027725"/>
    </source>
</evidence>
<name>A0A074TCH1_9RHOB</name>
<dbReference type="SUPFAM" id="SSF52317">
    <property type="entry name" value="Class I glutamine amidotransferase-like"/>
    <property type="match status" value="1"/>
</dbReference>
<dbReference type="PANTHER" id="PTHR48094:SF11">
    <property type="entry name" value="GLUTATHIONE-INDEPENDENT GLYOXALASE HSP31-RELATED"/>
    <property type="match status" value="1"/>
</dbReference>
<dbReference type="GO" id="GO:0019172">
    <property type="term" value="F:glyoxalase III activity"/>
    <property type="evidence" value="ECO:0007669"/>
    <property type="project" value="TreeGrafter"/>
</dbReference>
<proteinExistence type="inferred from homology"/>
<evidence type="ECO:0000259" key="4">
    <source>
        <dbReference type="Pfam" id="PF01965"/>
    </source>
</evidence>
<dbReference type="Pfam" id="PF01965">
    <property type="entry name" value="DJ-1_PfpI"/>
    <property type="match status" value="1"/>
</dbReference>
<dbReference type="GO" id="GO:0005737">
    <property type="term" value="C:cytoplasm"/>
    <property type="evidence" value="ECO:0007669"/>
    <property type="project" value="TreeGrafter"/>
</dbReference>
<keyword evidence="2" id="KW-0456">Lyase</keyword>
<comment type="similarity">
    <text evidence="3">Belongs to the peptidase C56 family. HSP31-like subfamily.</text>
</comment>
<dbReference type="OrthoDB" id="9792284at2"/>
<dbReference type="CDD" id="cd03141">
    <property type="entry name" value="GATase1_Hsp31_like"/>
    <property type="match status" value="1"/>
</dbReference>
<sequence length="227" mass="23635">MARILILSTAAQALGDTGKSTGVWYEELATPYYAFLDAGHEVKLVTLAGKPVPIDPNSDVTGDDAPASVTRFREDPVASALLANPGRLEDEDVTAYDALYIPGGHGAMYDLAESDVAAKAIGAAWDGGKVVASVCHGPAAFAKVVDKDGVSIVKGRKVSAFTDSEERGVGLADAVPFLLETRLRELGAQFESVGDWQPHAVVDGRLVTGQNPASSEAAAEKVLALLS</sequence>
<organism evidence="5 6">
    <name type="scientific">Thioclava dalianensis</name>
    <dbReference type="NCBI Taxonomy" id="1185766"/>
    <lineage>
        <taxon>Bacteria</taxon>
        <taxon>Pseudomonadati</taxon>
        <taxon>Pseudomonadota</taxon>
        <taxon>Alphaproteobacteria</taxon>
        <taxon>Rhodobacterales</taxon>
        <taxon>Paracoccaceae</taxon>
        <taxon>Thioclava</taxon>
    </lineage>
</organism>
<dbReference type="GO" id="GO:0019243">
    <property type="term" value="P:methylglyoxal catabolic process to D-lactate via S-lactoyl-glutathione"/>
    <property type="evidence" value="ECO:0007669"/>
    <property type="project" value="TreeGrafter"/>
</dbReference>